<protein>
    <submittedName>
        <fullName evidence="1">(northern house mosquito) hypothetical protein</fullName>
    </submittedName>
</protein>
<sequence>MVLFEHTLSHCNNQPTKNPPLFESEIMDPPFFLACGHSERLLWSTANSCTTNLRQSWEAGVVSLVQLFICYCSVSANNHSLLQPNLGVFCKFQVKCLKFAKSSNILISLLSDKVSCKGHLYVPSY</sequence>
<evidence type="ECO:0000313" key="1">
    <source>
        <dbReference type="EMBL" id="CAG6456783.1"/>
    </source>
</evidence>
<organism evidence="1">
    <name type="scientific">Culex pipiens</name>
    <name type="common">House mosquito</name>
    <dbReference type="NCBI Taxonomy" id="7175"/>
    <lineage>
        <taxon>Eukaryota</taxon>
        <taxon>Metazoa</taxon>
        <taxon>Ecdysozoa</taxon>
        <taxon>Arthropoda</taxon>
        <taxon>Hexapoda</taxon>
        <taxon>Insecta</taxon>
        <taxon>Pterygota</taxon>
        <taxon>Neoptera</taxon>
        <taxon>Endopterygota</taxon>
        <taxon>Diptera</taxon>
        <taxon>Nematocera</taxon>
        <taxon>Culicoidea</taxon>
        <taxon>Culicidae</taxon>
        <taxon>Culicinae</taxon>
        <taxon>Culicini</taxon>
        <taxon>Culex</taxon>
        <taxon>Culex</taxon>
    </lineage>
</organism>
<reference evidence="1" key="1">
    <citation type="submission" date="2021-05" db="EMBL/GenBank/DDBJ databases">
        <authorList>
            <person name="Alioto T."/>
            <person name="Alioto T."/>
            <person name="Gomez Garrido J."/>
        </authorList>
    </citation>
    <scope>NUCLEOTIDE SEQUENCE</scope>
</reference>
<dbReference type="EMBL" id="HBUE01031760">
    <property type="protein sequence ID" value="CAG6456783.1"/>
    <property type="molecule type" value="Transcribed_RNA"/>
</dbReference>
<proteinExistence type="predicted"/>
<accession>A0A8D8AJZ3</accession>
<dbReference type="AlphaFoldDB" id="A0A8D8AJZ3"/>
<name>A0A8D8AJZ3_CULPI</name>